<evidence type="ECO:0000256" key="1">
    <source>
        <dbReference type="ARBA" id="ARBA00007274"/>
    </source>
</evidence>
<dbReference type="GO" id="GO:0009001">
    <property type="term" value="F:serine O-acetyltransferase activity"/>
    <property type="evidence" value="ECO:0007669"/>
    <property type="project" value="UniProtKB-EC"/>
</dbReference>
<proteinExistence type="inferred from homology"/>
<dbReference type="PIRSF" id="PIRSF000441">
    <property type="entry name" value="CysE"/>
    <property type="match status" value="1"/>
</dbReference>
<keyword evidence="7" id="KW-1185">Reference proteome</keyword>
<dbReference type="PANTHER" id="PTHR42811">
    <property type="entry name" value="SERINE ACETYLTRANSFERASE"/>
    <property type="match status" value="1"/>
</dbReference>
<dbReference type="EMBL" id="SMFM01000004">
    <property type="protein sequence ID" value="TDD75938.1"/>
    <property type="molecule type" value="Genomic_DNA"/>
</dbReference>
<evidence type="ECO:0000256" key="4">
    <source>
        <dbReference type="PIRNR" id="PIRNR000441"/>
    </source>
</evidence>
<dbReference type="OrthoDB" id="9814490at2"/>
<keyword evidence="3 4" id="KW-0012">Acyltransferase</keyword>
<keyword evidence="2 4" id="KW-0808">Transferase</keyword>
<dbReference type="SUPFAM" id="SSF51161">
    <property type="entry name" value="Trimeric LpxA-like enzymes"/>
    <property type="match status" value="1"/>
</dbReference>
<dbReference type="CDD" id="cd03354">
    <property type="entry name" value="LbH_SAT"/>
    <property type="match status" value="1"/>
</dbReference>
<gene>
    <name evidence="6" type="ORF">E0F89_10275</name>
</gene>
<dbReference type="InterPro" id="IPR045304">
    <property type="entry name" value="LbH_SAT"/>
</dbReference>
<accession>A0A4R5AS01</accession>
<dbReference type="InterPro" id="IPR001451">
    <property type="entry name" value="Hexapep"/>
</dbReference>
<dbReference type="EC" id="2.3.1.30" evidence="4"/>
<dbReference type="Proteomes" id="UP000295278">
    <property type="component" value="Unassembled WGS sequence"/>
</dbReference>
<protein>
    <recommendedName>
        <fullName evidence="4">Serine acetyltransferase</fullName>
        <ecNumber evidence="4">2.3.1.30</ecNumber>
    </recommendedName>
</protein>
<dbReference type="RefSeq" id="WP_131909688.1">
    <property type="nucleotide sequence ID" value="NZ_SMFM01000004.1"/>
</dbReference>
<dbReference type="Gene3D" id="2.160.10.10">
    <property type="entry name" value="Hexapeptide repeat proteins"/>
    <property type="match status" value="1"/>
</dbReference>
<comment type="caution">
    <text evidence="6">The sequence shown here is derived from an EMBL/GenBank/DDBJ whole genome shotgun (WGS) entry which is preliminary data.</text>
</comment>
<evidence type="ECO:0000256" key="5">
    <source>
        <dbReference type="SAM" id="Phobius"/>
    </source>
</evidence>
<name>A0A4R5AS01_9FLAO</name>
<comment type="catalytic activity">
    <reaction evidence="4">
        <text>L-serine + acetyl-CoA = O-acetyl-L-serine + CoA</text>
        <dbReference type="Rhea" id="RHEA:24560"/>
        <dbReference type="ChEBI" id="CHEBI:33384"/>
        <dbReference type="ChEBI" id="CHEBI:57287"/>
        <dbReference type="ChEBI" id="CHEBI:57288"/>
        <dbReference type="ChEBI" id="CHEBI:58340"/>
        <dbReference type="EC" id="2.3.1.30"/>
    </reaction>
</comment>
<dbReference type="GO" id="GO:0005737">
    <property type="term" value="C:cytoplasm"/>
    <property type="evidence" value="ECO:0007669"/>
    <property type="project" value="InterPro"/>
</dbReference>
<evidence type="ECO:0000313" key="6">
    <source>
        <dbReference type="EMBL" id="TDD75938.1"/>
    </source>
</evidence>
<dbReference type="GO" id="GO:0006535">
    <property type="term" value="P:cysteine biosynthetic process from serine"/>
    <property type="evidence" value="ECO:0007669"/>
    <property type="project" value="InterPro"/>
</dbReference>
<evidence type="ECO:0000313" key="7">
    <source>
        <dbReference type="Proteomes" id="UP000295278"/>
    </source>
</evidence>
<evidence type="ECO:0000256" key="3">
    <source>
        <dbReference type="ARBA" id="ARBA00023315"/>
    </source>
</evidence>
<sequence length="183" mass="20527">MKNKSIIYDDLYRYTGERSFWLLLRYVFFTPGFQYVFLFRKTSNADFILSKIFWKILLRRCMLSTGIQIPEITKIDRGFRIVHFGHIVINPATIIGKNFNISHGVTLGHAEGKQAGSPIIGNNVSIQTNAVVVGSVMIGNDVLIAPNAFVNFDVPDGAIVLGNPGSIILKEKASEKYIVYKIE</sequence>
<keyword evidence="5" id="KW-0472">Membrane</keyword>
<reference evidence="6 7" key="1">
    <citation type="submission" date="2019-03" db="EMBL/GenBank/DDBJ databases">
        <title>Flavobacterium AT-3-2 sp. nov., isolated from arctic soil.</title>
        <authorList>
            <person name="Chaudhary D.K."/>
        </authorList>
    </citation>
    <scope>NUCLEOTIDE SEQUENCE [LARGE SCALE GENOMIC DNA]</scope>
    <source>
        <strain evidence="6 7">AT-3-2</strain>
    </source>
</reference>
<dbReference type="Pfam" id="PF00132">
    <property type="entry name" value="Hexapep"/>
    <property type="match status" value="1"/>
</dbReference>
<keyword evidence="5" id="KW-1133">Transmembrane helix</keyword>
<keyword evidence="5" id="KW-0812">Transmembrane</keyword>
<comment type="similarity">
    <text evidence="1 4">Belongs to the transferase hexapeptide repeat family.</text>
</comment>
<evidence type="ECO:0000256" key="2">
    <source>
        <dbReference type="ARBA" id="ARBA00022679"/>
    </source>
</evidence>
<feature type="transmembrane region" description="Helical" evidence="5">
    <location>
        <begin position="20"/>
        <end position="39"/>
    </location>
</feature>
<dbReference type="AlphaFoldDB" id="A0A4R5AS01"/>
<dbReference type="InterPro" id="IPR005881">
    <property type="entry name" value="Ser_O-AcTrfase"/>
</dbReference>
<organism evidence="6 7">
    <name type="scientific">Flavobacterium caseinilyticum</name>
    <dbReference type="NCBI Taxonomy" id="2541732"/>
    <lineage>
        <taxon>Bacteria</taxon>
        <taxon>Pseudomonadati</taxon>
        <taxon>Bacteroidota</taxon>
        <taxon>Flavobacteriia</taxon>
        <taxon>Flavobacteriales</taxon>
        <taxon>Flavobacteriaceae</taxon>
        <taxon>Flavobacterium</taxon>
    </lineage>
</organism>
<dbReference type="InterPro" id="IPR011004">
    <property type="entry name" value="Trimer_LpxA-like_sf"/>
</dbReference>